<dbReference type="AlphaFoldDB" id="A0A1C4EZX6"/>
<protein>
    <submittedName>
        <fullName evidence="3">Peptide chain release factor</fullName>
    </submittedName>
</protein>
<name>A0A1C4EZX6_9BACT</name>
<dbReference type="Pfam" id="PF00472">
    <property type="entry name" value="RF-1"/>
    <property type="match status" value="1"/>
</dbReference>
<sequence>MHNYIFLQISAGHGPAECSRVVAKLLPLLLQSATAAGLEATVTDKAPGALPDTLHSVLLRLKGGAAAAWLREWEGTVQWIAQSPFRPTHGRKNWFVSVQSFTPAAQAVPAGAITYKTTRASGPGGQHVNKTETAVWAIHAAAGLRVLASDSRSQHQNKKLATERLLQQLYALEMKAQLARVQDQWTQHTQLQRGGAIKVFTAPLT</sequence>
<gene>
    <name evidence="3" type="ORF">GA0116948_110148</name>
</gene>
<dbReference type="Proteomes" id="UP000242818">
    <property type="component" value="Unassembled WGS sequence"/>
</dbReference>
<dbReference type="InterPro" id="IPR050057">
    <property type="entry name" value="Prokaryotic/Mito_RF"/>
</dbReference>
<dbReference type="InterPro" id="IPR000352">
    <property type="entry name" value="Pep_chain_release_fac_I"/>
</dbReference>
<dbReference type="Gene3D" id="3.30.70.1660">
    <property type="match status" value="1"/>
</dbReference>
<dbReference type="PANTHER" id="PTHR43804:SF9">
    <property type="entry name" value="PEPTIDE CHAIN RELEASE FACTOR HOMOLOG-RELATED"/>
    <property type="match status" value="1"/>
</dbReference>
<dbReference type="PROSITE" id="PS00745">
    <property type="entry name" value="RF_PROK_I"/>
    <property type="match status" value="1"/>
</dbReference>
<accession>A0A1C4EZX6</accession>
<feature type="domain" description="Prokaryotic-type class I peptide chain release factors" evidence="2">
    <location>
        <begin position="119"/>
        <end position="135"/>
    </location>
</feature>
<dbReference type="InterPro" id="IPR045853">
    <property type="entry name" value="Pep_chain_release_fac_I_sf"/>
</dbReference>
<dbReference type="RefSeq" id="WP_089713513.1">
    <property type="nucleotide sequence ID" value="NZ_FMAR01000010.1"/>
</dbReference>
<dbReference type="OrthoDB" id="9815709at2"/>
<dbReference type="InterPro" id="IPR017509">
    <property type="entry name" value="PrfH"/>
</dbReference>
<dbReference type="NCBIfam" id="TIGR03072">
    <property type="entry name" value="release_prfH"/>
    <property type="match status" value="1"/>
</dbReference>
<reference evidence="3 4" key="1">
    <citation type="submission" date="2016-08" db="EMBL/GenBank/DDBJ databases">
        <authorList>
            <person name="Seilhamer J.J."/>
        </authorList>
    </citation>
    <scope>NUCLEOTIDE SEQUENCE [LARGE SCALE GENOMIC DNA]</scope>
    <source>
        <strain evidence="3 4">A37T2</strain>
    </source>
</reference>
<organism evidence="3 4">
    <name type="scientific">Chitinophaga costaii</name>
    <dbReference type="NCBI Taxonomy" id="1335309"/>
    <lineage>
        <taxon>Bacteria</taxon>
        <taxon>Pseudomonadati</taxon>
        <taxon>Bacteroidota</taxon>
        <taxon>Chitinophagia</taxon>
        <taxon>Chitinophagales</taxon>
        <taxon>Chitinophagaceae</taxon>
        <taxon>Chitinophaga</taxon>
    </lineage>
</organism>
<dbReference type="STRING" id="1335309.GA0116948_110148"/>
<proteinExistence type="inferred from homology"/>
<keyword evidence="4" id="KW-1185">Reference proteome</keyword>
<evidence type="ECO:0000313" key="4">
    <source>
        <dbReference type="Proteomes" id="UP000242818"/>
    </source>
</evidence>
<dbReference type="EMBL" id="FMAR01000010">
    <property type="protein sequence ID" value="SCC48993.1"/>
    <property type="molecule type" value="Genomic_DNA"/>
</dbReference>
<evidence type="ECO:0000256" key="1">
    <source>
        <dbReference type="ARBA" id="ARBA00010835"/>
    </source>
</evidence>
<comment type="similarity">
    <text evidence="1">Belongs to the prokaryotic/mitochondrial release factor family.</text>
</comment>
<dbReference type="GO" id="GO:0003747">
    <property type="term" value="F:translation release factor activity"/>
    <property type="evidence" value="ECO:0007669"/>
    <property type="project" value="InterPro"/>
</dbReference>
<evidence type="ECO:0000313" key="3">
    <source>
        <dbReference type="EMBL" id="SCC48993.1"/>
    </source>
</evidence>
<evidence type="ECO:0000259" key="2">
    <source>
        <dbReference type="PROSITE" id="PS00745"/>
    </source>
</evidence>
<dbReference type="Gene3D" id="3.30.160.20">
    <property type="match status" value="1"/>
</dbReference>
<dbReference type="PANTHER" id="PTHR43804">
    <property type="entry name" value="LD18447P"/>
    <property type="match status" value="1"/>
</dbReference>
<dbReference type="SUPFAM" id="SSF75620">
    <property type="entry name" value="Release factor"/>
    <property type="match status" value="1"/>
</dbReference>